<organism evidence="2 3">
    <name type="scientific">Aeromonas veronii</name>
    <dbReference type="NCBI Taxonomy" id="654"/>
    <lineage>
        <taxon>Bacteria</taxon>
        <taxon>Pseudomonadati</taxon>
        <taxon>Pseudomonadota</taxon>
        <taxon>Gammaproteobacteria</taxon>
        <taxon>Aeromonadales</taxon>
        <taxon>Aeromonadaceae</taxon>
        <taxon>Aeromonas</taxon>
    </lineage>
</organism>
<accession>A0A653L4S8</accession>
<evidence type="ECO:0000313" key="2">
    <source>
        <dbReference type="EMBL" id="VXA86671.1"/>
    </source>
</evidence>
<evidence type="ECO:0000256" key="1">
    <source>
        <dbReference type="SAM" id="MobiDB-lite"/>
    </source>
</evidence>
<feature type="region of interest" description="Disordered" evidence="1">
    <location>
        <begin position="1"/>
        <end position="22"/>
    </location>
</feature>
<reference evidence="2 3" key="1">
    <citation type="submission" date="2019-10" db="EMBL/GenBank/DDBJ databases">
        <authorList>
            <person name="Karimi E."/>
        </authorList>
    </citation>
    <scope>NUCLEOTIDE SEQUENCE [LARGE SCALE GENOMIC DNA]</scope>
    <source>
        <strain evidence="2">Aeromonas sp. 8C</strain>
    </source>
</reference>
<name>A0A653L4S8_AERVE</name>
<sequence>MAVYGTARRHGNAVKREGSEGVRGTQQLAQLQDIALRVEGVAHHKAGPCPLLWQQTAAEIRRLRFRPGEAGYGEEQLDGPLFPQCRRPLDNNLPGIRLGNGVDQQLDIAVFQHHQLLILTADHHLQQGTVKVSQQARILGIDQGTGASGAWHGALLNSERLGGQISTISQLRAPFDPF</sequence>
<gene>
    <name evidence="2" type="ORF">AERO8C_30226</name>
</gene>
<evidence type="ECO:0000313" key="3">
    <source>
        <dbReference type="Proteomes" id="UP000439123"/>
    </source>
</evidence>
<dbReference type="EMBL" id="CABWLC010000016">
    <property type="protein sequence ID" value="VXA86671.1"/>
    <property type="molecule type" value="Genomic_DNA"/>
</dbReference>
<dbReference type="Proteomes" id="UP000439123">
    <property type="component" value="Unassembled WGS sequence"/>
</dbReference>
<proteinExistence type="predicted"/>
<dbReference type="AlphaFoldDB" id="A0A653L4S8"/>
<protein>
    <submittedName>
        <fullName evidence="2">Uncharacterized protein</fullName>
    </submittedName>
</protein>